<organism evidence="1 2">
    <name type="scientific">Pseudomonas citronellolis</name>
    <dbReference type="NCBI Taxonomy" id="53408"/>
    <lineage>
        <taxon>Bacteria</taxon>
        <taxon>Pseudomonadati</taxon>
        <taxon>Pseudomonadota</taxon>
        <taxon>Gammaproteobacteria</taxon>
        <taxon>Pseudomonadales</taxon>
        <taxon>Pseudomonadaceae</taxon>
        <taxon>Pseudomonas</taxon>
    </lineage>
</organism>
<sequence>MIQNPAQAGFWCCHFDILPIFQGEYAMKKCLFLAVLLIASAGCGEQSPERKAASDAAMKEIRMQRMAREFVSGVLKDPESAEFQNQSGFCGEVNSKNSYGGYGGYQRFIAGSSDLVVLERDSGISRAEFSKLWNKFCR</sequence>
<protein>
    <recommendedName>
        <fullName evidence="3">Lipoprotein</fullName>
    </recommendedName>
</protein>
<proteinExistence type="predicted"/>
<evidence type="ECO:0008006" key="3">
    <source>
        <dbReference type="Google" id="ProtNLM"/>
    </source>
</evidence>
<gene>
    <name evidence="1" type="ORF">P3W55_13525</name>
</gene>
<accession>A0AAW6P674</accession>
<comment type="caution">
    <text evidence="1">The sequence shown here is derived from an EMBL/GenBank/DDBJ whole genome shotgun (WGS) entry which is preliminary data.</text>
</comment>
<name>A0AAW6P674_9PSED</name>
<dbReference type="RefSeq" id="WP_276214691.1">
    <property type="nucleotide sequence ID" value="NZ_JARJLR010000233.1"/>
</dbReference>
<reference evidence="1" key="1">
    <citation type="submission" date="2023-03" db="EMBL/GenBank/DDBJ databases">
        <title>Draft assemblies of triclosan tolerant bacteria isolated from returned activated sludge.</title>
        <authorList>
            <person name="Van Hamelsveld S."/>
        </authorList>
    </citation>
    <scope>NUCLEOTIDE SEQUENCE</scope>
    <source>
        <strain evidence="1">GW210015_S63</strain>
    </source>
</reference>
<dbReference type="Proteomes" id="UP001220662">
    <property type="component" value="Unassembled WGS sequence"/>
</dbReference>
<evidence type="ECO:0000313" key="2">
    <source>
        <dbReference type="Proteomes" id="UP001220662"/>
    </source>
</evidence>
<evidence type="ECO:0000313" key="1">
    <source>
        <dbReference type="EMBL" id="MDF3842731.1"/>
    </source>
</evidence>
<dbReference type="AlphaFoldDB" id="A0AAW6P674"/>
<dbReference type="EMBL" id="JARJLR010000233">
    <property type="protein sequence ID" value="MDF3842731.1"/>
    <property type="molecule type" value="Genomic_DNA"/>
</dbReference>